<name>A0AAW1Q0S0_9CHLO</name>
<evidence type="ECO:0000313" key="4">
    <source>
        <dbReference type="EMBL" id="KAK9813867.1"/>
    </source>
</evidence>
<feature type="compositionally biased region" description="Low complexity" evidence="2">
    <location>
        <begin position="434"/>
        <end position="446"/>
    </location>
</feature>
<keyword evidence="5" id="KW-1185">Reference proteome</keyword>
<comment type="caution">
    <text evidence="4">The sequence shown here is derived from an EMBL/GenBank/DDBJ whole genome shotgun (WGS) entry which is preliminary data.</text>
</comment>
<dbReference type="GO" id="GO:0003700">
    <property type="term" value="F:DNA-binding transcription factor activity"/>
    <property type="evidence" value="ECO:0007669"/>
    <property type="project" value="InterPro"/>
</dbReference>
<protein>
    <recommendedName>
        <fullName evidence="3">BZIP domain-containing protein</fullName>
    </recommendedName>
</protein>
<dbReference type="Proteomes" id="UP001465755">
    <property type="component" value="Unassembled WGS sequence"/>
</dbReference>
<feature type="coiled-coil region" evidence="1">
    <location>
        <begin position="84"/>
        <end position="115"/>
    </location>
</feature>
<sequence length="539" mass="59468">MTAQAGPLLPWQHPDALQYSSPSDHQQAEALPLRVSSSKPKAHSPEISLSALKASTDKHLKNRQAQARYRERQKEKNNRMAQMVTNSMQELAKAQAALQAEREAFAAEKKQWQDQAASERLQLLAPQPVEEFVVDPRRHSVAVVQKRMPPQLMAYINAKTATFNISVRVLGWQSSHVQNVLLADNLMGTTLAWIGAFQRAMRVLVQAYDAEPRQETLDTMGDLVRGLKHAFTFFWEQELQGSMWPSTLFNACAAALEEQWGQPAADLWRRCADAMRLTPAQKATLMKAYSKWQQQTAAAQHRSAHILPGMQALQQHSTIPLPFLAKEISEKILWKCELDQRRAAAELFNACADVIKPLQHGRMEIVVHPYKPDYLKLCEAIQQSLASPSLQATVDNANLQSITELPAARSHEDPTAGPCSVSSPFAASANAHPGNSTMASNSSGSSRDSLEAGTRQQQQQQQPSHCQAAGQAKAVLLADDRVLARDGLLPESVLSDVLWDFDGGLLKGAGDSAGIMRRNSWELQDVGLDVGIAHELLDL</sequence>
<accession>A0AAW1Q0S0</accession>
<evidence type="ECO:0000256" key="1">
    <source>
        <dbReference type="SAM" id="Coils"/>
    </source>
</evidence>
<feature type="region of interest" description="Disordered" evidence="2">
    <location>
        <begin position="1"/>
        <end position="48"/>
    </location>
</feature>
<dbReference type="CDD" id="cd14686">
    <property type="entry name" value="bZIP"/>
    <property type="match status" value="1"/>
</dbReference>
<dbReference type="AlphaFoldDB" id="A0AAW1Q0S0"/>
<evidence type="ECO:0000256" key="2">
    <source>
        <dbReference type="SAM" id="MobiDB-lite"/>
    </source>
</evidence>
<proteinExistence type="predicted"/>
<evidence type="ECO:0000259" key="3">
    <source>
        <dbReference type="PROSITE" id="PS00036"/>
    </source>
</evidence>
<reference evidence="4 5" key="1">
    <citation type="journal article" date="2024" name="Nat. Commun.">
        <title>Phylogenomics reveals the evolutionary origins of lichenization in chlorophyte algae.</title>
        <authorList>
            <person name="Puginier C."/>
            <person name="Libourel C."/>
            <person name="Otte J."/>
            <person name="Skaloud P."/>
            <person name="Haon M."/>
            <person name="Grisel S."/>
            <person name="Petersen M."/>
            <person name="Berrin J.G."/>
            <person name="Delaux P.M."/>
            <person name="Dal Grande F."/>
            <person name="Keller J."/>
        </authorList>
    </citation>
    <scope>NUCLEOTIDE SEQUENCE [LARGE SCALE GENOMIC DNA]</scope>
    <source>
        <strain evidence="4 5">SAG 2036</strain>
    </source>
</reference>
<dbReference type="InterPro" id="IPR004827">
    <property type="entry name" value="bZIP"/>
</dbReference>
<dbReference type="EMBL" id="JALJOQ010000002">
    <property type="protein sequence ID" value="KAK9813867.1"/>
    <property type="molecule type" value="Genomic_DNA"/>
</dbReference>
<feature type="region of interest" description="Disordered" evidence="2">
    <location>
        <begin position="407"/>
        <end position="467"/>
    </location>
</feature>
<organism evidence="4 5">
    <name type="scientific">Symbiochloris irregularis</name>
    <dbReference type="NCBI Taxonomy" id="706552"/>
    <lineage>
        <taxon>Eukaryota</taxon>
        <taxon>Viridiplantae</taxon>
        <taxon>Chlorophyta</taxon>
        <taxon>core chlorophytes</taxon>
        <taxon>Trebouxiophyceae</taxon>
        <taxon>Trebouxiales</taxon>
        <taxon>Trebouxiaceae</taxon>
        <taxon>Symbiochloris</taxon>
    </lineage>
</organism>
<feature type="domain" description="BZIP" evidence="3">
    <location>
        <begin position="58"/>
        <end position="72"/>
    </location>
</feature>
<dbReference type="PROSITE" id="PS00036">
    <property type="entry name" value="BZIP_BASIC"/>
    <property type="match status" value="1"/>
</dbReference>
<keyword evidence="1" id="KW-0175">Coiled coil</keyword>
<gene>
    <name evidence="4" type="ORF">WJX73_002465</name>
</gene>
<evidence type="ECO:0000313" key="5">
    <source>
        <dbReference type="Proteomes" id="UP001465755"/>
    </source>
</evidence>